<organism evidence="2 3">
    <name type="scientific">Polarella glacialis</name>
    <name type="common">Dinoflagellate</name>
    <dbReference type="NCBI Taxonomy" id="89957"/>
    <lineage>
        <taxon>Eukaryota</taxon>
        <taxon>Sar</taxon>
        <taxon>Alveolata</taxon>
        <taxon>Dinophyceae</taxon>
        <taxon>Suessiales</taxon>
        <taxon>Suessiaceae</taxon>
        <taxon>Polarella</taxon>
    </lineage>
</organism>
<name>A0A813E5N4_POLGL</name>
<feature type="non-terminal residue" evidence="2">
    <location>
        <position position="1"/>
    </location>
</feature>
<feature type="compositionally biased region" description="Polar residues" evidence="1">
    <location>
        <begin position="1"/>
        <end position="28"/>
    </location>
</feature>
<gene>
    <name evidence="2" type="ORF">PGLA1383_LOCUS12737</name>
</gene>
<reference evidence="2" key="1">
    <citation type="submission" date="2021-02" db="EMBL/GenBank/DDBJ databases">
        <authorList>
            <person name="Dougan E. K."/>
            <person name="Rhodes N."/>
            <person name="Thang M."/>
            <person name="Chan C."/>
        </authorList>
    </citation>
    <scope>NUCLEOTIDE SEQUENCE</scope>
</reference>
<dbReference type="AlphaFoldDB" id="A0A813E5N4"/>
<evidence type="ECO:0000313" key="3">
    <source>
        <dbReference type="Proteomes" id="UP000654075"/>
    </source>
</evidence>
<dbReference type="EMBL" id="CAJNNV010006844">
    <property type="protein sequence ID" value="CAE8594168.1"/>
    <property type="molecule type" value="Genomic_DNA"/>
</dbReference>
<feature type="region of interest" description="Disordered" evidence="1">
    <location>
        <begin position="1"/>
        <end position="31"/>
    </location>
</feature>
<comment type="caution">
    <text evidence="2">The sequence shown here is derived from an EMBL/GenBank/DDBJ whole genome shotgun (WGS) entry which is preliminary data.</text>
</comment>
<evidence type="ECO:0000256" key="1">
    <source>
        <dbReference type="SAM" id="MobiDB-lite"/>
    </source>
</evidence>
<dbReference type="Proteomes" id="UP000654075">
    <property type="component" value="Unassembled WGS sequence"/>
</dbReference>
<protein>
    <submittedName>
        <fullName evidence="2">Uncharacterized protein</fullName>
    </submittedName>
</protein>
<accession>A0A813E5N4</accession>
<keyword evidence="3" id="KW-1185">Reference proteome</keyword>
<feature type="compositionally biased region" description="Low complexity" evidence="1">
    <location>
        <begin position="48"/>
        <end position="63"/>
    </location>
</feature>
<sequence length="93" mass="10684">ATQRVVQPQGSKASFVQPLSQPLGSQAARSLEQRRELFEEVEARACEQKQQQQQQQHQQQQQREQFEEEEARALKQQKTDAFVCYQSPIPSGA</sequence>
<feature type="region of interest" description="Disordered" evidence="1">
    <location>
        <begin position="46"/>
        <end position="93"/>
    </location>
</feature>
<evidence type="ECO:0000313" key="2">
    <source>
        <dbReference type="EMBL" id="CAE8594168.1"/>
    </source>
</evidence>
<dbReference type="OrthoDB" id="248495at2759"/>
<proteinExistence type="predicted"/>
<feature type="non-terminal residue" evidence="2">
    <location>
        <position position="93"/>
    </location>
</feature>